<dbReference type="InterPro" id="IPR050641">
    <property type="entry name" value="RIFMO-like"/>
</dbReference>
<dbReference type="Pfam" id="PF01494">
    <property type="entry name" value="FAD_binding_3"/>
    <property type="match status" value="1"/>
</dbReference>
<dbReference type="GO" id="GO:0071949">
    <property type="term" value="F:FAD binding"/>
    <property type="evidence" value="ECO:0007669"/>
    <property type="project" value="InterPro"/>
</dbReference>
<name>A0A1I2B612_9ACTN</name>
<dbReference type="InterPro" id="IPR036188">
    <property type="entry name" value="FAD/NAD-bd_sf"/>
</dbReference>
<dbReference type="Pfam" id="PF21274">
    <property type="entry name" value="Rng_hyd_C"/>
    <property type="match status" value="1"/>
</dbReference>
<dbReference type="STRING" id="380248.SAMN05216251_103360"/>
<evidence type="ECO:0000256" key="2">
    <source>
        <dbReference type="ARBA" id="ARBA00022630"/>
    </source>
</evidence>
<reference evidence="5 6" key="1">
    <citation type="submission" date="2016-10" db="EMBL/GenBank/DDBJ databases">
        <authorList>
            <person name="de Groot N.N."/>
        </authorList>
    </citation>
    <scope>NUCLEOTIDE SEQUENCE [LARGE SCALE GENOMIC DNA]</scope>
    <source>
        <strain evidence="5 6">CGMCC 4.3510</strain>
    </source>
</reference>
<dbReference type="Gene3D" id="3.30.70.2450">
    <property type="match status" value="1"/>
</dbReference>
<dbReference type="InterPro" id="IPR002938">
    <property type="entry name" value="FAD-bd"/>
</dbReference>
<keyword evidence="3" id="KW-0274">FAD</keyword>
<evidence type="ECO:0000256" key="3">
    <source>
        <dbReference type="ARBA" id="ARBA00022827"/>
    </source>
</evidence>
<evidence type="ECO:0000256" key="1">
    <source>
        <dbReference type="ARBA" id="ARBA00001974"/>
    </source>
</evidence>
<dbReference type="PANTHER" id="PTHR43004:SF19">
    <property type="entry name" value="BINDING MONOOXYGENASE, PUTATIVE (JCVI)-RELATED"/>
    <property type="match status" value="1"/>
</dbReference>
<dbReference type="GO" id="GO:0016709">
    <property type="term" value="F:oxidoreductase activity, acting on paired donors, with incorporation or reduction of molecular oxygen, NAD(P)H as one donor, and incorporation of one atom of oxygen"/>
    <property type="evidence" value="ECO:0007669"/>
    <property type="project" value="UniProtKB-ARBA"/>
</dbReference>
<dbReference type="PRINTS" id="PR00420">
    <property type="entry name" value="RNGMNOXGNASE"/>
</dbReference>
<organism evidence="5 6">
    <name type="scientific">Actinacidiphila alni</name>
    <dbReference type="NCBI Taxonomy" id="380248"/>
    <lineage>
        <taxon>Bacteria</taxon>
        <taxon>Bacillati</taxon>
        <taxon>Actinomycetota</taxon>
        <taxon>Actinomycetes</taxon>
        <taxon>Kitasatosporales</taxon>
        <taxon>Streptomycetaceae</taxon>
        <taxon>Actinacidiphila</taxon>
    </lineage>
</organism>
<dbReference type="Gene3D" id="3.50.50.60">
    <property type="entry name" value="FAD/NAD(P)-binding domain"/>
    <property type="match status" value="1"/>
</dbReference>
<proteinExistence type="predicted"/>
<keyword evidence="6" id="KW-1185">Reference proteome</keyword>
<evidence type="ECO:0000313" key="5">
    <source>
        <dbReference type="EMBL" id="SFE51348.1"/>
    </source>
</evidence>
<feature type="domain" description="FAD-binding" evidence="4">
    <location>
        <begin position="16"/>
        <end position="351"/>
    </location>
</feature>
<dbReference type="SUPFAM" id="SSF51905">
    <property type="entry name" value="FAD/NAD(P)-binding domain"/>
    <property type="match status" value="1"/>
</dbReference>
<sequence>MDEKDDKAAGGAAALDTDVIIVGAGPTGLMLAGELLLGGARVIVVERLTEPTGQSRGLGFTARAMEVFDQRGLLPAFGGPDGSLEISPVGHFGGLVFDYTVLEGAHFGARGIPQNLTESVLEGWAKGLGADIRRGWEFLDVDNGEHEVTLTAGTADGVRHLRASYLVGCDGGKSAVRKTVGFDFPGTNPTRGMYLADVVGCGLRPRFLGERLPGGMIMAAPLGENVDRVIVVENGTPPPDRTEEPTFEEVAGAWQRITGEDISGGTADWVGSFTDANRLVTEYRRGRVLLAGDAAHIHLPAGGQGLSTGVQDAANLGWKLAAVVAGWAPEGLLDTYHGERHPVGERLMMNTATQGMVYVGGPEMDPIREMFAELIDYDEVKRHLAGTVSGLDIRYDFGAKEDGHPLTGRRLTRLAVTTDGGDTDTTQLLHTAQGVLLDLADRSAARAVAAPWKSRVLTVSGTVADPESLAARELAGATAVLLRPDGHVAWASAEGDEGLAEALQRWFGAPETGA</sequence>
<dbReference type="AlphaFoldDB" id="A0A1I2B612"/>
<dbReference type="EMBL" id="FONG01000003">
    <property type="protein sequence ID" value="SFE51348.1"/>
    <property type="molecule type" value="Genomic_DNA"/>
</dbReference>
<evidence type="ECO:0000313" key="6">
    <source>
        <dbReference type="Proteomes" id="UP000199323"/>
    </source>
</evidence>
<gene>
    <name evidence="5" type="ORF">SAMN05216251_103360</name>
</gene>
<dbReference type="PANTHER" id="PTHR43004">
    <property type="entry name" value="TRK SYSTEM POTASSIUM UPTAKE PROTEIN"/>
    <property type="match status" value="1"/>
</dbReference>
<comment type="cofactor">
    <cofactor evidence="1">
        <name>FAD</name>
        <dbReference type="ChEBI" id="CHEBI:57692"/>
    </cofactor>
</comment>
<accession>A0A1I2B612</accession>
<dbReference type="Proteomes" id="UP000199323">
    <property type="component" value="Unassembled WGS sequence"/>
</dbReference>
<dbReference type="Gene3D" id="3.40.30.120">
    <property type="match status" value="1"/>
</dbReference>
<protein>
    <submittedName>
        <fullName evidence="5">Bifunctional hydroxylase/dehydrase</fullName>
    </submittedName>
</protein>
<keyword evidence="2" id="KW-0285">Flavoprotein</keyword>
<evidence type="ECO:0000259" key="4">
    <source>
        <dbReference type="Pfam" id="PF01494"/>
    </source>
</evidence>